<comment type="caution">
    <text evidence="2">The sequence shown here is derived from an EMBL/GenBank/DDBJ whole genome shotgun (WGS) entry which is preliminary data.</text>
</comment>
<organism evidence="2 3">
    <name type="scientific">Bacillus thuringiensis</name>
    <dbReference type="NCBI Taxonomy" id="1428"/>
    <lineage>
        <taxon>Bacteria</taxon>
        <taxon>Bacillati</taxon>
        <taxon>Bacillota</taxon>
        <taxon>Bacilli</taxon>
        <taxon>Bacillales</taxon>
        <taxon>Bacillaceae</taxon>
        <taxon>Bacillus</taxon>
        <taxon>Bacillus cereus group</taxon>
    </lineage>
</organism>
<dbReference type="InterPro" id="IPR052711">
    <property type="entry name" value="Zinc_ADH-like"/>
</dbReference>
<name>A0A9X7GA93_BACTU</name>
<dbReference type="Pfam" id="PF00107">
    <property type="entry name" value="ADH_zinc_N"/>
    <property type="match status" value="1"/>
</dbReference>
<evidence type="ECO:0000313" key="2">
    <source>
        <dbReference type="EMBL" id="PFV19601.1"/>
    </source>
</evidence>
<dbReference type="Proteomes" id="UP000223366">
    <property type="component" value="Unassembled WGS sequence"/>
</dbReference>
<dbReference type="SMART" id="SM00829">
    <property type="entry name" value="PKS_ER"/>
    <property type="match status" value="1"/>
</dbReference>
<dbReference type="Gene3D" id="3.90.180.10">
    <property type="entry name" value="Medium-chain alcohol dehydrogenases, catalytic domain"/>
    <property type="match status" value="1"/>
</dbReference>
<evidence type="ECO:0000259" key="1">
    <source>
        <dbReference type="SMART" id="SM00829"/>
    </source>
</evidence>
<dbReference type="SUPFAM" id="SSF51735">
    <property type="entry name" value="NAD(P)-binding Rossmann-fold domains"/>
    <property type="match status" value="1"/>
</dbReference>
<dbReference type="Gene3D" id="3.40.50.720">
    <property type="entry name" value="NAD(P)-binding Rossmann-like Domain"/>
    <property type="match status" value="1"/>
</dbReference>
<dbReference type="InterPro" id="IPR013149">
    <property type="entry name" value="ADH-like_C"/>
</dbReference>
<dbReference type="InterPro" id="IPR011032">
    <property type="entry name" value="GroES-like_sf"/>
</dbReference>
<gene>
    <name evidence="2" type="ORF">COK99_32755</name>
</gene>
<dbReference type="EMBL" id="NVDU01000156">
    <property type="protein sequence ID" value="PFV19601.1"/>
    <property type="molecule type" value="Genomic_DNA"/>
</dbReference>
<dbReference type="PANTHER" id="PTHR45033:SF3">
    <property type="entry name" value="DEHYDROGENASE, PUTATIVE (AFU_ORTHOLOGUE AFUA_2G13270)-RELATED"/>
    <property type="match status" value="1"/>
</dbReference>
<dbReference type="GO" id="GO:0016491">
    <property type="term" value="F:oxidoreductase activity"/>
    <property type="evidence" value="ECO:0007669"/>
    <property type="project" value="InterPro"/>
</dbReference>
<accession>A0A9X7GA93</accession>
<feature type="domain" description="Enoyl reductase (ER)" evidence="1">
    <location>
        <begin position="11"/>
        <end position="326"/>
    </location>
</feature>
<dbReference type="InterPro" id="IPR020843">
    <property type="entry name" value="ER"/>
</dbReference>
<dbReference type="InterPro" id="IPR036291">
    <property type="entry name" value="NAD(P)-bd_dom_sf"/>
</dbReference>
<dbReference type="PANTHER" id="PTHR45033">
    <property type="match status" value="1"/>
</dbReference>
<proteinExistence type="predicted"/>
<dbReference type="RefSeq" id="WP_097960836.1">
    <property type="nucleotide sequence ID" value="NZ_NUHS01000032.1"/>
</dbReference>
<protein>
    <submittedName>
        <fullName evidence="2">Alcohol dehydrogenase</fullName>
    </submittedName>
</protein>
<dbReference type="InterPro" id="IPR013154">
    <property type="entry name" value="ADH-like_N"/>
</dbReference>
<sequence>MKAIVHQYEKGLEGLEYKFSPEISPNAGEVKIKLKAAGLNHRDLFIINNRKEMDLPLVIGSDGSGMVIEIGEGVSNITLHTEVIINPSIGWEHATEVPELPEVLGGPKGGTFAEYVIVPAENVVEKPAYLTWEESGVLSLSALTAYRALFTKGRLKCGEHVLIPGIGGGVATFAMLFAKAIGAKVIVTSRVENKRELAEKYGADISFNSTGNWEESLQGEKVDLIIDSIGPATFLKYFDVLKPNGRIVNFGASSGDKIELPLRALFYNQIDIMGTSMGSREEFNEMIKFIEKYQIKPIIDKVYSLEEAISALSRMDHGEQFGNIVLQMN</sequence>
<reference evidence="2 3" key="1">
    <citation type="submission" date="2017-09" db="EMBL/GenBank/DDBJ databases">
        <title>Large-scale bioinformatics analysis of Bacillus genomes uncovers conserved roles of natural products in bacterial physiology.</title>
        <authorList>
            <consortium name="Agbiome Team Llc"/>
            <person name="Bleich R.M."/>
            <person name="Grubbs K.J."/>
            <person name="Santa Maria K.C."/>
            <person name="Allen S.E."/>
            <person name="Farag S."/>
            <person name="Shank E.A."/>
            <person name="Bowers A."/>
        </authorList>
    </citation>
    <scope>NUCLEOTIDE SEQUENCE [LARGE SCALE GENOMIC DNA]</scope>
    <source>
        <strain evidence="2 3">AFS060060</strain>
    </source>
</reference>
<dbReference type="Pfam" id="PF08240">
    <property type="entry name" value="ADH_N"/>
    <property type="match status" value="1"/>
</dbReference>
<evidence type="ECO:0000313" key="3">
    <source>
        <dbReference type="Proteomes" id="UP000223366"/>
    </source>
</evidence>
<dbReference type="SUPFAM" id="SSF50129">
    <property type="entry name" value="GroES-like"/>
    <property type="match status" value="1"/>
</dbReference>
<dbReference type="AlphaFoldDB" id="A0A9X7GA93"/>